<name>A0A397HQ67_ASPTH</name>
<dbReference type="VEuPathDB" id="FungiDB:CDV56_107740"/>
<dbReference type="Proteomes" id="UP000215305">
    <property type="component" value="Unassembled WGS sequence"/>
</dbReference>
<proteinExistence type="predicted"/>
<dbReference type="AlphaFoldDB" id="A0A397HQ67"/>
<reference evidence="1" key="1">
    <citation type="submission" date="2018-08" db="EMBL/GenBank/DDBJ databases">
        <title>Draft genome sequence of azole-resistant Aspergillus thermomutatus (Neosartorya pseudofischeri) strain HMR AF 39, isolated from a human nasal aspirate.</title>
        <authorList>
            <person name="Parent-Michaud M."/>
            <person name="Dufresne P.J."/>
            <person name="Fournier E."/>
            <person name="Martineau C."/>
            <person name="Moreira S."/>
            <person name="Perkins V."/>
            <person name="De Repentigny L."/>
            <person name="Dufresne S.F."/>
        </authorList>
    </citation>
    <scope>NUCLEOTIDE SEQUENCE [LARGE SCALE GENOMIC DNA]</scope>
    <source>
        <strain evidence="1">HMR AF 39</strain>
    </source>
</reference>
<accession>A0A397HQ67</accession>
<keyword evidence="2" id="KW-1185">Reference proteome</keyword>
<protein>
    <submittedName>
        <fullName evidence="1">Uncharacterized protein</fullName>
    </submittedName>
</protein>
<evidence type="ECO:0000313" key="1">
    <source>
        <dbReference type="EMBL" id="RHZ63444.1"/>
    </source>
</evidence>
<dbReference type="OrthoDB" id="4499616at2759"/>
<gene>
    <name evidence="1" type="ORF">CDV56_107740</name>
</gene>
<organism evidence="1 2">
    <name type="scientific">Aspergillus thermomutatus</name>
    <name type="common">Neosartorya pseudofischeri</name>
    <dbReference type="NCBI Taxonomy" id="41047"/>
    <lineage>
        <taxon>Eukaryota</taxon>
        <taxon>Fungi</taxon>
        <taxon>Dikarya</taxon>
        <taxon>Ascomycota</taxon>
        <taxon>Pezizomycotina</taxon>
        <taxon>Eurotiomycetes</taxon>
        <taxon>Eurotiomycetidae</taxon>
        <taxon>Eurotiales</taxon>
        <taxon>Aspergillaceae</taxon>
        <taxon>Aspergillus</taxon>
        <taxon>Aspergillus subgen. Fumigati</taxon>
    </lineage>
</organism>
<sequence length="260" mass="29258">MMGPLRSYTKHTDIPAIAAEIRRLNPQSMEGEVNGVWNSILNWVFDPVNGFVTQPQAMHRQYGGKRGFSDFHTMSVAGGTRRSFLITQCKSAKGEGKDGVWDDGAEQLQRYLGTKHGMRPTAQRPAYGILARGLRGTSRTQSFKAQIETAEALKLAGIAVKDQYDRAHKTIMFEPGTTISQDRSPYCDASDPWHTNLTYRNRGASIPSSRLRTSNLIHRATTRSNVSHPTNHARYRWKDKIVRSWENHGKAAPPHQGWKD</sequence>
<comment type="caution">
    <text evidence="1">The sequence shown here is derived from an EMBL/GenBank/DDBJ whole genome shotgun (WGS) entry which is preliminary data.</text>
</comment>
<dbReference type="EMBL" id="NKHU02000029">
    <property type="protein sequence ID" value="RHZ63444.1"/>
    <property type="molecule type" value="Genomic_DNA"/>
</dbReference>
<evidence type="ECO:0000313" key="2">
    <source>
        <dbReference type="Proteomes" id="UP000215305"/>
    </source>
</evidence>
<dbReference type="RefSeq" id="XP_026617147.1">
    <property type="nucleotide sequence ID" value="XM_026761359.1"/>
</dbReference>
<dbReference type="GeneID" id="38129714"/>